<protein>
    <submittedName>
        <fullName evidence="1">2730_t:CDS:1</fullName>
    </submittedName>
</protein>
<feature type="non-terminal residue" evidence="1">
    <location>
        <position position="1"/>
    </location>
</feature>
<dbReference type="EMBL" id="CAJVPM010006471">
    <property type="protein sequence ID" value="CAG8535288.1"/>
    <property type="molecule type" value="Genomic_DNA"/>
</dbReference>
<keyword evidence="2" id="KW-1185">Reference proteome</keyword>
<accession>A0ACA9LJW3</accession>
<gene>
    <name evidence="1" type="ORF">SCALOS_LOCUS4619</name>
</gene>
<name>A0ACA9LJW3_9GLOM</name>
<sequence length="63" mass="7619">FWGSIILAGCHELSFLRPYRQGPEVYKLHEKRRHECRKNLPIFLQVFLYGFLLIRSDIQELSR</sequence>
<evidence type="ECO:0000313" key="1">
    <source>
        <dbReference type="EMBL" id="CAG8535288.1"/>
    </source>
</evidence>
<organism evidence="1 2">
    <name type="scientific">Scutellospora calospora</name>
    <dbReference type="NCBI Taxonomy" id="85575"/>
    <lineage>
        <taxon>Eukaryota</taxon>
        <taxon>Fungi</taxon>
        <taxon>Fungi incertae sedis</taxon>
        <taxon>Mucoromycota</taxon>
        <taxon>Glomeromycotina</taxon>
        <taxon>Glomeromycetes</taxon>
        <taxon>Diversisporales</taxon>
        <taxon>Gigasporaceae</taxon>
        <taxon>Scutellospora</taxon>
    </lineage>
</organism>
<evidence type="ECO:0000313" key="2">
    <source>
        <dbReference type="Proteomes" id="UP000789860"/>
    </source>
</evidence>
<dbReference type="Proteomes" id="UP000789860">
    <property type="component" value="Unassembled WGS sequence"/>
</dbReference>
<comment type="caution">
    <text evidence="1">The sequence shown here is derived from an EMBL/GenBank/DDBJ whole genome shotgun (WGS) entry which is preliminary data.</text>
</comment>
<reference evidence="1" key="1">
    <citation type="submission" date="2021-06" db="EMBL/GenBank/DDBJ databases">
        <authorList>
            <person name="Kallberg Y."/>
            <person name="Tangrot J."/>
            <person name="Rosling A."/>
        </authorList>
    </citation>
    <scope>NUCLEOTIDE SEQUENCE</scope>
    <source>
        <strain evidence="1">AU212A</strain>
    </source>
</reference>
<proteinExistence type="predicted"/>